<organism evidence="2 3">
    <name type="scientific">Chitinophaga filiformis</name>
    <name type="common">Myxococcus filiformis</name>
    <name type="synonym">Flexibacter filiformis</name>
    <dbReference type="NCBI Taxonomy" id="104663"/>
    <lineage>
        <taxon>Bacteria</taxon>
        <taxon>Pseudomonadati</taxon>
        <taxon>Bacteroidota</taxon>
        <taxon>Chitinophagia</taxon>
        <taxon>Chitinophagales</taxon>
        <taxon>Chitinophagaceae</taxon>
        <taxon>Chitinophaga</taxon>
    </lineage>
</organism>
<gene>
    <name evidence="2" type="ORF">SAMN04488121_106123</name>
</gene>
<evidence type="ECO:0000313" key="3">
    <source>
        <dbReference type="Proteomes" id="UP000199045"/>
    </source>
</evidence>
<evidence type="ECO:0000313" key="2">
    <source>
        <dbReference type="EMBL" id="SDG74434.1"/>
    </source>
</evidence>
<dbReference type="AlphaFoldDB" id="A0A1G7WRB3"/>
<reference evidence="2 3" key="1">
    <citation type="submission" date="2016-10" db="EMBL/GenBank/DDBJ databases">
        <authorList>
            <person name="de Groot N.N."/>
        </authorList>
    </citation>
    <scope>NUCLEOTIDE SEQUENCE [LARGE SCALE GENOMIC DNA]</scope>
    <source>
        <strain evidence="2 3">DSM 527</strain>
    </source>
</reference>
<protein>
    <submittedName>
        <fullName evidence="2">Uncharacterized protein</fullName>
    </submittedName>
</protein>
<keyword evidence="1" id="KW-0732">Signal</keyword>
<evidence type="ECO:0000256" key="1">
    <source>
        <dbReference type="SAM" id="SignalP"/>
    </source>
</evidence>
<feature type="signal peptide" evidence="1">
    <location>
        <begin position="1"/>
        <end position="31"/>
    </location>
</feature>
<dbReference type="Proteomes" id="UP000199045">
    <property type="component" value="Unassembled WGS sequence"/>
</dbReference>
<name>A0A1G7WRB3_CHIFI</name>
<dbReference type="EMBL" id="FNBN01000006">
    <property type="protein sequence ID" value="SDG74434.1"/>
    <property type="molecule type" value="Genomic_DNA"/>
</dbReference>
<proteinExistence type="predicted"/>
<feature type="chain" id="PRO_5011626512" evidence="1">
    <location>
        <begin position="32"/>
        <end position="224"/>
    </location>
</feature>
<sequence length="224" mass="25057">MWNDFFSFQVKNTLRAFLIIAQLLLFFNAQAQQNNITGVTASYDPASIAELYDHIPIGLEFKYANGQVRKTEGYLQGVYRWRNIKITSSAGSVQNGYLQLDRQRLAKLHYQVELTITLPESAQPLTTTLTLPHLESIRFNHYADSLKRGIRFYLNVEGSFSSGKIYPLDTAAVKFTASAGKLLGQDLLLNTGDATRTITVTATNKNDPSMSISSTIPVKQLQDK</sequence>
<accession>A0A1G7WRB3</accession>